<dbReference type="GO" id="GO:0046872">
    <property type="term" value="F:metal ion binding"/>
    <property type="evidence" value="ECO:0007669"/>
    <property type="project" value="UniProtKB-KW"/>
</dbReference>
<dbReference type="GO" id="GO:0043634">
    <property type="term" value="P:polyadenylation-dependent ncRNA catabolic process"/>
    <property type="evidence" value="ECO:0007669"/>
    <property type="project" value="TreeGrafter"/>
</dbReference>
<name>A0A813ECP7_POLGL</name>
<proteinExistence type="predicted"/>
<keyword evidence="1" id="KW-0479">Metal-binding</keyword>
<dbReference type="InterPro" id="IPR002058">
    <property type="entry name" value="PAP_assoc"/>
</dbReference>
<evidence type="ECO:0000256" key="1">
    <source>
        <dbReference type="ARBA" id="ARBA00022723"/>
    </source>
</evidence>
<dbReference type="GO" id="GO:0005730">
    <property type="term" value="C:nucleolus"/>
    <property type="evidence" value="ECO:0007669"/>
    <property type="project" value="TreeGrafter"/>
</dbReference>
<sequence length="307" mass="34351">MKMLADHLLAKGEISWLEIIESAKVPVIKIRSQSCGLRADVVFNQPDGIETSKFIRARLKEFPQMKPLLLFLKYFLLQRGLHETYGGGMGSYLLCNVVLHFLQRHPAKSNPRQYAATSLGHLLHDFLKYYGQEFRYDSQGVSVLNGGCTFQKADRGFGNKGKGNGKGGISLCIESPMMPTMDLGGACFRMAVLRNLFHHGFHCICHLFVARSPPEVSMLCPLLLDPAHPVITDRYKLMSEQPVAMPGMKRASEQEEPPQESATVPEDKPPPKKKRRKASEQESVLASKPEASAPESWTDNVLVWEDL</sequence>
<dbReference type="Gene3D" id="1.10.1410.10">
    <property type="match status" value="1"/>
</dbReference>
<dbReference type="InterPro" id="IPR045862">
    <property type="entry name" value="Trf4-like"/>
</dbReference>
<dbReference type="Pfam" id="PF22600">
    <property type="entry name" value="MTPAP-like_central"/>
    <property type="match status" value="1"/>
</dbReference>
<dbReference type="InterPro" id="IPR043519">
    <property type="entry name" value="NT_sf"/>
</dbReference>
<keyword evidence="2" id="KW-0460">Magnesium</keyword>
<dbReference type="SUPFAM" id="SSF81631">
    <property type="entry name" value="PAP/OAS1 substrate-binding domain"/>
    <property type="match status" value="1"/>
</dbReference>
<gene>
    <name evidence="6" type="ORF">PGLA1383_LOCUS14249</name>
</gene>
<dbReference type="GO" id="GO:1990817">
    <property type="term" value="F:poly(A) RNA polymerase activity"/>
    <property type="evidence" value="ECO:0007669"/>
    <property type="project" value="InterPro"/>
</dbReference>
<dbReference type="InterPro" id="IPR054708">
    <property type="entry name" value="MTPAP-like_central"/>
</dbReference>
<dbReference type="OrthoDB" id="273917at2759"/>
<dbReference type="GO" id="GO:0031499">
    <property type="term" value="C:TRAMP complex"/>
    <property type="evidence" value="ECO:0007669"/>
    <property type="project" value="TreeGrafter"/>
</dbReference>
<dbReference type="AlphaFoldDB" id="A0A813ECP7"/>
<dbReference type="Proteomes" id="UP000654075">
    <property type="component" value="Unassembled WGS sequence"/>
</dbReference>
<dbReference type="OMA" id="ACFRMAV"/>
<evidence type="ECO:0000256" key="3">
    <source>
        <dbReference type="SAM" id="MobiDB-lite"/>
    </source>
</evidence>
<protein>
    <recommendedName>
        <fullName evidence="8">Polynucleotide adenylyltransferase</fullName>
    </recommendedName>
</protein>
<feature type="domain" description="Poly(A) RNA polymerase mitochondrial-like central palm" evidence="5">
    <location>
        <begin position="1"/>
        <end position="56"/>
    </location>
</feature>
<evidence type="ECO:0000256" key="2">
    <source>
        <dbReference type="ARBA" id="ARBA00022842"/>
    </source>
</evidence>
<dbReference type="GO" id="GO:0031123">
    <property type="term" value="P:RNA 3'-end processing"/>
    <property type="evidence" value="ECO:0007669"/>
    <property type="project" value="TreeGrafter"/>
</dbReference>
<dbReference type="PANTHER" id="PTHR23092:SF15">
    <property type="entry name" value="INACTIVE NON-CANONICAL POLY(A) RNA POLYMERASE PROTEIN TRF4-2-RELATED"/>
    <property type="match status" value="1"/>
</dbReference>
<evidence type="ECO:0000313" key="6">
    <source>
        <dbReference type="EMBL" id="CAE8595746.1"/>
    </source>
</evidence>
<dbReference type="GO" id="GO:0003729">
    <property type="term" value="F:mRNA binding"/>
    <property type="evidence" value="ECO:0007669"/>
    <property type="project" value="TreeGrafter"/>
</dbReference>
<evidence type="ECO:0000313" key="7">
    <source>
        <dbReference type="Proteomes" id="UP000654075"/>
    </source>
</evidence>
<comment type="caution">
    <text evidence="6">The sequence shown here is derived from an EMBL/GenBank/DDBJ whole genome shotgun (WGS) entry which is preliminary data.</text>
</comment>
<evidence type="ECO:0000259" key="4">
    <source>
        <dbReference type="Pfam" id="PF03828"/>
    </source>
</evidence>
<dbReference type="PANTHER" id="PTHR23092">
    <property type="entry name" value="POLY(A) RNA POLYMERASE"/>
    <property type="match status" value="1"/>
</dbReference>
<feature type="domain" description="PAP-associated" evidence="4">
    <location>
        <begin position="118"/>
        <end position="179"/>
    </location>
</feature>
<feature type="region of interest" description="Disordered" evidence="3">
    <location>
        <begin position="245"/>
        <end position="299"/>
    </location>
</feature>
<reference evidence="6" key="1">
    <citation type="submission" date="2021-02" db="EMBL/GenBank/DDBJ databases">
        <authorList>
            <person name="Dougan E. K."/>
            <person name="Rhodes N."/>
            <person name="Thang M."/>
            <person name="Chan C."/>
        </authorList>
    </citation>
    <scope>NUCLEOTIDE SEQUENCE</scope>
</reference>
<evidence type="ECO:0008006" key="8">
    <source>
        <dbReference type="Google" id="ProtNLM"/>
    </source>
</evidence>
<dbReference type="EMBL" id="CAJNNV010008089">
    <property type="protein sequence ID" value="CAE8595746.1"/>
    <property type="molecule type" value="Genomic_DNA"/>
</dbReference>
<accession>A0A813ECP7</accession>
<dbReference type="Pfam" id="PF03828">
    <property type="entry name" value="PAP_assoc"/>
    <property type="match status" value="1"/>
</dbReference>
<organism evidence="6 7">
    <name type="scientific">Polarella glacialis</name>
    <name type="common">Dinoflagellate</name>
    <dbReference type="NCBI Taxonomy" id="89957"/>
    <lineage>
        <taxon>Eukaryota</taxon>
        <taxon>Sar</taxon>
        <taxon>Alveolata</taxon>
        <taxon>Dinophyceae</taxon>
        <taxon>Suessiales</taxon>
        <taxon>Suessiaceae</taxon>
        <taxon>Polarella</taxon>
    </lineage>
</organism>
<evidence type="ECO:0000259" key="5">
    <source>
        <dbReference type="Pfam" id="PF22600"/>
    </source>
</evidence>
<dbReference type="SUPFAM" id="SSF81301">
    <property type="entry name" value="Nucleotidyltransferase"/>
    <property type="match status" value="1"/>
</dbReference>
<keyword evidence="7" id="KW-1185">Reference proteome</keyword>